<sequence length="546" mass="61251">MLKILRIFLCQMAMNFSCHIVKANLCLGGQDIFAAVKENSPNGEFIANLSIIGDPGANSIRLCLTGDNADWFYLESKTIRLNTSSTRVLDREVQGSVLMASLTCYEDDTIQSVYRIMVEILNENDNRPKFLEHSITTYNISELTAVNTVLFTVQAKDADDDTIMYVIDPAMPDASYFRIDLPNSGRVVLAKPLDYETKAQLQFLIFAVEMNTKQKHNASATIKINVLDGDDQYPQFLPCILLSQDQSRSVCTNPIYTVNITEKEQDITLHFFPGPIHAEDGDKGLRTQLSYAILSGADNGRFQINNVTGEIFMTRPVENRLLTPNLRLRIMAAQVDDPKKYTVATALIRVLAVNQYPPQFNRTTYKGFIIENISPVTFVSTYGNTVLVIQAYDRDFRDGVNPRIHYTLKPKSNNTRLYQITQEGFLIAKTDVLRAFEKHFLEVVATDQESGETVKASIDIEVLQKGQQVPLSPFSGREKLYSMMNMNVLGGSMGVALLLLIFALCVFLRIAKNRRQHQHTADRASVALEKHPNVKASLPISHSVSS</sequence>
<dbReference type="GO" id="GO:0045296">
    <property type="term" value="F:cadherin binding"/>
    <property type="evidence" value="ECO:0000318"/>
    <property type="project" value="GO_Central"/>
</dbReference>
<keyword evidence="4 6" id="KW-0472">Membrane</keyword>
<dbReference type="GO" id="GO:0034332">
    <property type="term" value="P:adherens junction organization"/>
    <property type="evidence" value="ECO:0000318"/>
    <property type="project" value="GO_Central"/>
</dbReference>
<name>W5NEV2_LEPOC</name>
<dbReference type="InterPro" id="IPR002126">
    <property type="entry name" value="Cadherin-like_dom"/>
</dbReference>
<comment type="subcellular location">
    <subcellularLocation>
        <location evidence="1">Membrane</location>
    </subcellularLocation>
</comment>
<keyword evidence="10" id="KW-1185">Reference proteome</keyword>
<dbReference type="OMA" id="GRNANWF"/>
<reference evidence="9" key="3">
    <citation type="submission" date="2025-09" db="UniProtKB">
        <authorList>
            <consortium name="Ensembl"/>
        </authorList>
    </citation>
    <scope>IDENTIFICATION</scope>
</reference>
<keyword evidence="2" id="KW-0677">Repeat</keyword>
<evidence type="ECO:0000256" key="4">
    <source>
        <dbReference type="ARBA" id="ARBA00023136"/>
    </source>
</evidence>
<dbReference type="GO" id="GO:0016477">
    <property type="term" value="P:cell migration"/>
    <property type="evidence" value="ECO:0000318"/>
    <property type="project" value="GO_Central"/>
</dbReference>
<evidence type="ECO:0000256" key="2">
    <source>
        <dbReference type="ARBA" id="ARBA00022737"/>
    </source>
</evidence>
<feature type="signal peptide" evidence="7">
    <location>
        <begin position="1"/>
        <end position="23"/>
    </location>
</feature>
<dbReference type="Bgee" id="ENSLOCG00000015564">
    <property type="expression patterns" value="Expressed in camera-type eye and 3 other cell types or tissues"/>
</dbReference>
<dbReference type="EMBL" id="AHAT01029081">
    <property type="status" value="NOT_ANNOTATED_CDS"/>
    <property type="molecule type" value="Genomic_DNA"/>
</dbReference>
<protein>
    <recommendedName>
        <fullName evidence="8">Cadherin domain-containing protein</fullName>
    </recommendedName>
</protein>
<dbReference type="FunFam" id="2.60.40.60:FF:000147">
    <property type="entry name" value="Cadherin 23"/>
    <property type="match status" value="1"/>
</dbReference>
<dbReference type="InterPro" id="IPR039808">
    <property type="entry name" value="Cadherin"/>
</dbReference>
<organism evidence="9 10">
    <name type="scientific">Lepisosteus oculatus</name>
    <name type="common">Spotted gar</name>
    <dbReference type="NCBI Taxonomy" id="7918"/>
    <lineage>
        <taxon>Eukaryota</taxon>
        <taxon>Metazoa</taxon>
        <taxon>Chordata</taxon>
        <taxon>Craniata</taxon>
        <taxon>Vertebrata</taxon>
        <taxon>Euteleostomi</taxon>
        <taxon>Actinopterygii</taxon>
        <taxon>Neopterygii</taxon>
        <taxon>Holostei</taxon>
        <taxon>Semionotiformes</taxon>
        <taxon>Lepisosteidae</taxon>
        <taxon>Lepisosteus</taxon>
    </lineage>
</organism>
<dbReference type="GO" id="GO:0008013">
    <property type="term" value="F:beta-catenin binding"/>
    <property type="evidence" value="ECO:0000318"/>
    <property type="project" value="GO_Central"/>
</dbReference>
<dbReference type="Proteomes" id="UP000018468">
    <property type="component" value="Linkage group LG8"/>
</dbReference>
<dbReference type="GO" id="GO:0000902">
    <property type="term" value="P:cell morphogenesis"/>
    <property type="evidence" value="ECO:0000318"/>
    <property type="project" value="GO_Central"/>
</dbReference>
<dbReference type="SMART" id="SM00112">
    <property type="entry name" value="CA"/>
    <property type="match status" value="4"/>
</dbReference>
<dbReference type="SUPFAM" id="SSF49313">
    <property type="entry name" value="Cadherin-like"/>
    <property type="match status" value="3"/>
</dbReference>
<keyword evidence="7" id="KW-0732">Signal</keyword>
<evidence type="ECO:0000256" key="3">
    <source>
        <dbReference type="ARBA" id="ARBA00022837"/>
    </source>
</evidence>
<dbReference type="GO" id="GO:0005912">
    <property type="term" value="C:adherens junction"/>
    <property type="evidence" value="ECO:0000318"/>
    <property type="project" value="GO_Central"/>
</dbReference>
<feature type="transmembrane region" description="Helical" evidence="6">
    <location>
        <begin position="488"/>
        <end position="508"/>
    </location>
</feature>
<dbReference type="GO" id="GO:0016339">
    <property type="term" value="P:calcium-dependent cell-cell adhesion via plasma membrane cell adhesion molecules"/>
    <property type="evidence" value="ECO:0000318"/>
    <property type="project" value="GO_Central"/>
</dbReference>
<dbReference type="Pfam" id="PF00028">
    <property type="entry name" value="Cadherin"/>
    <property type="match status" value="2"/>
</dbReference>
<keyword evidence="6" id="KW-1133">Transmembrane helix</keyword>
<dbReference type="GO" id="GO:0007156">
    <property type="term" value="P:homophilic cell adhesion via plasma membrane adhesion molecules"/>
    <property type="evidence" value="ECO:0007669"/>
    <property type="project" value="InterPro"/>
</dbReference>
<dbReference type="GeneTree" id="ENSGT00940000165748"/>
<dbReference type="GO" id="GO:0016342">
    <property type="term" value="C:catenin complex"/>
    <property type="evidence" value="ECO:0000318"/>
    <property type="project" value="GO_Central"/>
</dbReference>
<dbReference type="InParanoid" id="W5NEV2"/>
<dbReference type="AlphaFoldDB" id="W5NEV2"/>
<dbReference type="PROSITE" id="PS50268">
    <property type="entry name" value="CADHERIN_2"/>
    <property type="match status" value="4"/>
</dbReference>
<reference evidence="9" key="2">
    <citation type="submission" date="2025-08" db="UniProtKB">
        <authorList>
            <consortium name="Ensembl"/>
        </authorList>
    </citation>
    <scope>IDENTIFICATION</scope>
</reference>
<proteinExistence type="predicted"/>
<dbReference type="PANTHER" id="PTHR24027:SF431">
    <property type="entry name" value="CADHERIN-RELATED FAMILY MEMBER 5-LIKE ISOFORM X1"/>
    <property type="match status" value="1"/>
</dbReference>
<dbReference type="PANTHER" id="PTHR24027">
    <property type="entry name" value="CADHERIN-23"/>
    <property type="match status" value="1"/>
</dbReference>
<keyword evidence="3 5" id="KW-0106">Calcium</keyword>
<evidence type="ECO:0000256" key="1">
    <source>
        <dbReference type="ARBA" id="ARBA00004370"/>
    </source>
</evidence>
<feature type="domain" description="Cadherin" evidence="8">
    <location>
        <begin position="36"/>
        <end position="130"/>
    </location>
</feature>
<dbReference type="eggNOG" id="KOG3594">
    <property type="taxonomic scope" value="Eukaryota"/>
</dbReference>
<dbReference type="Gene3D" id="2.60.40.60">
    <property type="entry name" value="Cadherins"/>
    <property type="match status" value="4"/>
</dbReference>
<reference evidence="10" key="1">
    <citation type="submission" date="2011-12" db="EMBL/GenBank/DDBJ databases">
        <title>The Draft Genome of Lepisosteus oculatus.</title>
        <authorList>
            <consortium name="The Broad Institute Genome Assembly &amp; Analysis Group"/>
            <consortium name="Computational R&amp;D Group"/>
            <consortium name="and Sequencing Platform"/>
            <person name="Di Palma F."/>
            <person name="Alfoldi J."/>
            <person name="Johnson J."/>
            <person name="Berlin A."/>
            <person name="Gnerre S."/>
            <person name="Jaffe D."/>
            <person name="MacCallum I."/>
            <person name="Young S."/>
            <person name="Walker B.J."/>
            <person name="Lander E.S."/>
            <person name="Lindblad-Toh K."/>
        </authorList>
    </citation>
    <scope>NUCLEOTIDE SEQUENCE [LARGE SCALE GENOMIC DNA]</scope>
</reference>
<evidence type="ECO:0000313" key="9">
    <source>
        <dbReference type="Ensembl" id="ENSLOCP00000019161.1"/>
    </source>
</evidence>
<evidence type="ECO:0000259" key="8">
    <source>
        <dbReference type="PROSITE" id="PS50268"/>
    </source>
</evidence>
<feature type="domain" description="Cadherin" evidence="8">
    <location>
        <begin position="361"/>
        <end position="472"/>
    </location>
</feature>
<feature type="domain" description="Cadherin" evidence="8">
    <location>
        <begin position="252"/>
        <end position="360"/>
    </location>
</feature>
<dbReference type="GO" id="GO:0005509">
    <property type="term" value="F:calcium ion binding"/>
    <property type="evidence" value="ECO:0007669"/>
    <property type="project" value="UniProtKB-UniRule"/>
</dbReference>
<evidence type="ECO:0000256" key="5">
    <source>
        <dbReference type="PROSITE-ProRule" id="PRU00043"/>
    </source>
</evidence>
<accession>W5NEV2</accession>
<evidence type="ECO:0000313" key="10">
    <source>
        <dbReference type="Proteomes" id="UP000018468"/>
    </source>
</evidence>
<dbReference type="PRINTS" id="PR00205">
    <property type="entry name" value="CADHERIN"/>
</dbReference>
<dbReference type="GO" id="GO:0007043">
    <property type="term" value="P:cell-cell junction assembly"/>
    <property type="evidence" value="ECO:0000318"/>
    <property type="project" value="GO_Central"/>
</dbReference>
<feature type="domain" description="Cadherin" evidence="8">
    <location>
        <begin position="132"/>
        <end position="236"/>
    </location>
</feature>
<dbReference type="STRING" id="7918.ENSLOCP00000019161"/>
<dbReference type="GO" id="GO:0044331">
    <property type="term" value="P:cell-cell adhesion mediated by cadherin"/>
    <property type="evidence" value="ECO:0000318"/>
    <property type="project" value="GO_Central"/>
</dbReference>
<dbReference type="CDD" id="cd11304">
    <property type="entry name" value="Cadherin_repeat"/>
    <property type="match status" value="2"/>
</dbReference>
<feature type="chain" id="PRO_5004869605" description="Cadherin domain-containing protein" evidence="7">
    <location>
        <begin position="24"/>
        <end position="546"/>
    </location>
</feature>
<dbReference type="InterPro" id="IPR015919">
    <property type="entry name" value="Cadherin-like_sf"/>
</dbReference>
<dbReference type="Ensembl" id="ENSLOCT00000019193.1">
    <property type="protein sequence ID" value="ENSLOCP00000019161.1"/>
    <property type="gene ID" value="ENSLOCG00000015564.1"/>
</dbReference>
<evidence type="ECO:0000256" key="6">
    <source>
        <dbReference type="SAM" id="Phobius"/>
    </source>
</evidence>
<dbReference type="FunFam" id="2.60.40.60:FF:000602">
    <property type="entry name" value="Uncharacterized protein"/>
    <property type="match status" value="1"/>
</dbReference>
<evidence type="ECO:0000256" key="7">
    <source>
        <dbReference type="SAM" id="SignalP"/>
    </source>
</evidence>
<keyword evidence="6" id="KW-0812">Transmembrane</keyword>